<sequence>MADKSELSMKVDIDVSGAITGLKAVQREAKETIRLLKELEGQQVKNKEQAINNFVVHVMGDDIKKMSKELADKLRESGCDI</sequence>
<dbReference type="EMBL" id="LGUG01000004">
    <property type="protein sequence ID" value="KON94875.1"/>
    <property type="molecule type" value="Genomic_DNA"/>
</dbReference>
<organism evidence="1 3">
    <name type="scientific">Aneurinibacillus migulanus</name>
    <name type="common">Bacillus migulanus</name>
    <dbReference type="NCBI Taxonomy" id="47500"/>
    <lineage>
        <taxon>Bacteria</taxon>
        <taxon>Bacillati</taxon>
        <taxon>Bacillota</taxon>
        <taxon>Bacilli</taxon>
        <taxon>Bacillales</taxon>
        <taxon>Paenibacillaceae</taxon>
        <taxon>Aneurinibacillus group</taxon>
        <taxon>Aneurinibacillus</taxon>
    </lineage>
</organism>
<evidence type="ECO:0000313" key="2">
    <source>
        <dbReference type="EMBL" id="SDI92379.1"/>
    </source>
</evidence>
<dbReference type="STRING" id="47500.AF333_04605"/>
<reference evidence="1 3" key="1">
    <citation type="submission" date="2015-07" db="EMBL/GenBank/DDBJ databases">
        <title>Fjat-14205 dsm 2895.</title>
        <authorList>
            <person name="Liu B."/>
            <person name="Wang J."/>
            <person name="Zhu Y."/>
            <person name="Liu G."/>
            <person name="Chen Q."/>
            <person name="Chen Z."/>
            <person name="Lan J."/>
            <person name="Che J."/>
            <person name="Ge C."/>
            <person name="Shi H."/>
            <person name="Pan Z."/>
            <person name="Liu X."/>
        </authorList>
    </citation>
    <scope>NUCLEOTIDE SEQUENCE [LARGE SCALE GENOMIC DNA]</scope>
    <source>
        <strain evidence="1 3">DSM 2895</strain>
    </source>
</reference>
<accession>A0A0D1WG48</accession>
<evidence type="ECO:0000313" key="4">
    <source>
        <dbReference type="Proteomes" id="UP000182836"/>
    </source>
</evidence>
<evidence type="ECO:0000313" key="1">
    <source>
        <dbReference type="EMBL" id="KON94875.1"/>
    </source>
</evidence>
<dbReference type="EMBL" id="FNED01000009">
    <property type="protein sequence ID" value="SDI92379.1"/>
    <property type="molecule type" value="Genomic_DNA"/>
</dbReference>
<dbReference type="AlphaFoldDB" id="A0A0D1WG48"/>
<dbReference type="GeneID" id="42304487"/>
<dbReference type="OrthoDB" id="2974619at2"/>
<proteinExistence type="predicted"/>
<dbReference type="Proteomes" id="UP000037269">
    <property type="component" value="Unassembled WGS sequence"/>
</dbReference>
<dbReference type="Proteomes" id="UP000182836">
    <property type="component" value="Unassembled WGS sequence"/>
</dbReference>
<protein>
    <submittedName>
        <fullName evidence="1">Uncharacterized protein</fullName>
    </submittedName>
</protein>
<evidence type="ECO:0000313" key="3">
    <source>
        <dbReference type="Proteomes" id="UP000037269"/>
    </source>
</evidence>
<dbReference type="PATRIC" id="fig|47500.8.peg.5468"/>
<dbReference type="RefSeq" id="WP_043065047.1">
    <property type="nucleotide sequence ID" value="NZ_BJOA01000067.1"/>
</dbReference>
<name>A0A0D1WG48_ANEMI</name>
<gene>
    <name evidence="1" type="ORF">AF333_04605</name>
    <name evidence="2" type="ORF">SAMN04487909_109106</name>
</gene>
<keyword evidence="3" id="KW-1185">Reference proteome</keyword>
<reference evidence="2 4" key="2">
    <citation type="submission" date="2016-10" db="EMBL/GenBank/DDBJ databases">
        <authorList>
            <person name="de Groot N.N."/>
        </authorList>
    </citation>
    <scope>NUCLEOTIDE SEQUENCE [LARGE SCALE GENOMIC DNA]</scope>
    <source>
        <strain evidence="2 4">DSM 2895</strain>
    </source>
</reference>